<evidence type="ECO:0000256" key="6">
    <source>
        <dbReference type="ARBA" id="ARBA00023014"/>
    </source>
</evidence>
<reference evidence="15" key="1">
    <citation type="submission" date="2018-02" db="EMBL/GenBank/DDBJ databases">
        <title>Draft genome sequencing of Rhodococcus opacus KU647198.</title>
        <authorList>
            <person name="Zheng B.-X."/>
        </authorList>
    </citation>
    <scope>NUCLEOTIDE SEQUENCE [LARGE SCALE GENOMIC DNA]</scope>
    <source>
        <strain evidence="15">04-OD7</strain>
    </source>
</reference>
<feature type="domain" description="4Fe-4S Wbl-type" evidence="13">
    <location>
        <begin position="4"/>
        <end position="68"/>
    </location>
</feature>
<evidence type="ECO:0000256" key="10">
    <source>
        <dbReference type="ARBA" id="ARBA00023163"/>
    </source>
</evidence>
<dbReference type="Proteomes" id="UP000239290">
    <property type="component" value="Unassembled WGS sequence"/>
</dbReference>
<dbReference type="EMBL" id="PUIO01000017">
    <property type="protein sequence ID" value="PQP23934.1"/>
    <property type="molecule type" value="Genomic_DNA"/>
</dbReference>
<evidence type="ECO:0000256" key="5">
    <source>
        <dbReference type="ARBA" id="ARBA00023004"/>
    </source>
</evidence>
<feature type="region of interest" description="Disordered" evidence="12">
    <location>
        <begin position="1"/>
        <end position="29"/>
    </location>
</feature>
<name>A0A2S8JA64_RHOOP</name>
<dbReference type="InterPro" id="IPR003482">
    <property type="entry name" value="Whib"/>
</dbReference>
<dbReference type="GO" id="GO:0005737">
    <property type="term" value="C:cytoplasm"/>
    <property type="evidence" value="ECO:0007669"/>
    <property type="project" value="UniProtKB-SubCell"/>
</dbReference>
<evidence type="ECO:0000256" key="12">
    <source>
        <dbReference type="SAM" id="MobiDB-lite"/>
    </source>
</evidence>
<dbReference type="GO" id="GO:0046872">
    <property type="term" value="F:metal ion binding"/>
    <property type="evidence" value="ECO:0007669"/>
    <property type="project" value="UniProtKB-KW"/>
</dbReference>
<proteinExistence type="inferred from homology"/>
<dbReference type="GO" id="GO:0045892">
    <property type="term" value="P:negative regulation of DNA-templated transcription"/>
    <property type="evidence" value="ECO:0007669"/>
    <property type="project" value="TreeGrafter"/>
</dbReference>
<protein>
    <recommendedName>
        <fullName evidence="11">Transcriptional regulator WhiB</fullName>
    </recommendedName>
</protein>
<keyword evidence="3" id="KW-0004">4Fe-4S</keyword>
<feature type="compositionally biased region" description="Basic residues" evidence="12">
    <location>
        <begin position="76"/>
        <end position="98"/>
    </location>
</feature>
<comment type="function">
    <text evidence="11">Acts as a transcriptional regulator. Probably redox-responsive. The apo- but not holo-form probably binds DNA.</text>
</comment>
<comment type="subcellular location">
    <subcellularLocation>
        <location evidence="1 11">Cytoplasm</location>
    </subcellularLocation>
</comment>
<dbReference type="GO" id="GO:0051539">
    <property type="term" value="F:4 iron, 4 sulfur cluster binding"/>
    <property type="evidence" value="ECO:0007669"/>
    <property type="project" value="UniProtKB-UniRule"/>
</dbReference>
<dbReference type="GO" id="GO:0035731">
    <property type="term" value="F:dinitrosyl-iron complex binding"/>
    <property type="evidence" value="ECO:0007669"/>
    <property type="project" value="UniProtKB-UniRule"/>
</dbReference>
<sequence>MTTTRRNSDPRVFFAGEDENRSTRRDREQAAKRLRLHCPVQTDCRRHALSTRETCGVWGGTSEVERRYLQPEPPATRRKRTPLRIRPRHHPPGHRAYK</sequence>
<keyword evidence="11" id="KW-0963">Cytoplasm</keyword>
<comment type="caution">
    <text evidence="14">The sequence shown here is derived from an EMBL/GenBank/DDBJ whole genome shotgun (WGS) entry which is preliminary data.</text>
</comment>
<keyword evidence="6" id="KW-0411">Iron-sulfur</keyword>
<feature type="region of interest" description="Disordered" evidence="12">
    <location>
        <begin position="66"/>
        <end position="98"/>
    </location>
</feature>
<feature type="compositionally biased region" description="Basic and acidic residues" evidence="12">
    <location>
        <begin position="18"/>
        <end position="29"/>
    </location>
</feature>
<dbReference type="Pfam" id="PF02467">
    <property type="entry name" value="Whib"/>
    <property type="match status" value="1"/>
</dbReference>
<comment type="caution">
    <text evidence="11">Lacks conserved residue(s) required for the propagation of feature annotation.</text>
</comment>
<comment type="cofactor">
    <cofactor evidence="11">
        <name>[4Fe-4S] cluster</name>
        <dbReference type="ChEBI" id="CHEBI:49883"/>
    </cofactor>
    <text evidence="11">Binds 1 [4Fe-4S] cluster per subunit. Following nitrosylation of the [4Fe-4S] cluster binds 1 [4Fe-8(NO)] cluster per subunit.</text>
</comment>
<evidence type="ECO:0000256" key="8">
    <source>
        <dbReference type="ARBA" id="ARBA00023125"/>
    </source>
</evidence>
<keyword evidence="7 11" id="KW-0805">Transcription regulation</keyword>
<keyword evidence="9 11" id="KW-1015">Disulfide bond</keyword>
<organism evidence="14 15">
    <name type="scientific">Rhodococcus opacus</name>
    <name type="common">Nocardia opaca</name>
    <dbReference type="NCBI Taxonomy" id="37919"/>
    <lineage>
        <taxon>Bacteria</taxon>
        <taxon>Bacillati</taxon>
        <taxon>Actinomycetota</taxon>
        <taxon>Actinomycetes</taxon>
        <taxon>Mycobacteriales</taxon>
        <taxon>Nocardiaceae</taxon>
        <taxon>Rhodococcus</taxon>
    </lineage>
</organism>
<dbReference type="PROSITE" id="PS51674">
    <property type="entry name" value="4FE4S_WBL"/>
    <property type="match status" value="1"/>
</dbReference>
<keyword evidence="5" id="KW-0408">Iron</keyword>
<evidence type="ECO:0000256" key="11">
    <source>
        <dbReference type="HAMAP-Rule" id="MF_01479"/>
    </source>
</evidence>
<dbReference type="GO" id="GO:0003677">
    <property type="term" value="F:DNA binding"/>
    <property type="evidence" value="ECO:0007669"/>
    <property type="project" value="UniProtKB-UniRule"/>
</dbReference>
<evidence type="ECO:0000256" key="7">
    <source>
        <dbReference type="ARBA" id="ARBA00023015"/>
    </source>
</evidence>
<dbReference type="InterPro" id="IPR034768">
    <property type="entry name" value="4FE4S_WBL"/>
</dbReference>
<accession>A0A2S8JA64</accession>
<dbReference type="GO" id="GO:0047134">
    <property type="term" value="F:protein-disulfide reductase [NAD(P)H] activity"/>
    <property type="evidence" value="ECO:0007669"/>
    <property type="project" value="TreeGrafter"/>
</dbReference>
<dbReference type="HAMAP" id="MF_01479">
    <property type="entry name" value="WhiB"/>
    <property type="match status" value="1"/>
</dbReference>
<dbReference type="PANTHER" id="PTHR38839">
    <property type="entry name" value="TRANSCRIPTIONAL REGULATOR WHID-RELATED"/>
    <property type="match status" value="1"/>
</dbReference>
<comment type="PTM">
    <text evidence="11">Upon Fe-S cluster removal intramolecular disulfide bonds are formed.</text>
</comment>
<evidence type="ECO:0000259" key="13">
    <source>
        <dbReference type="PROSITE" id="PS51674"/>
    </source>
</evidence>
<evidence type="ECO:0000313" key="14">
    <source>
        <dbReference type="EMBL" id="PQP23934.1"/>
    </source>
</evidence>
<evidence type="ECO:0000256" key="4">
    <source>
        <dbReference type="ARBA" id="ARBA00022723"/>
    </source>
</evidence>
<evidence type="ECO:0000313" key="15">
    <source>
        <dbReference type="Proteomes" id="UP000239290"/>
    </source>
</evidence>
<evidence type="ECO:0000256" key="2">
    <source>
        <dbReference type="ARBA" id="ARBA00006597"/>
    </source>
</evidence>
<keyword evidence="10 11" id="KW-0804">Transcription</keyword>
<comment type="PTM">
    <text evidence="11">The Fe-S cluster can be nitrosylated by nitric oxide (NO).</text>
</comment>
<dbReference type="AlphaFoldDB" id="A0A2S8JA64"/>
<keyword evidence="4" id="KW-0479">Metal-binding</keyword>
<evidence type="ECO:0000256" key="1">
    <source>
        <dbReference type="ARBA" id="ARBA00004496"/>
    </source>
</evidence>
<gene>
    <name evidence="11" type="primary">whiB</name>
    <name evidence="14" type="ORF">C5613_15950</name>
</gene>
<evidence type="ECO:0000256" key="3">
    <source>
        <dbReference type="ARBA" id="ARBA00022485"/>
    </source>
</evidence>
<keyword evidence="8 11" id="KW-0238">DNA-binding</keyword>
<dbReference type="GO" id="GO:0045454">
    <property type="term" value="P:cell redox homeostasis"/>
    <property type="evidence" value="ECO:0007669"/>
    <property type="project" value="TreeGrafter"/>
</dbReference>
<evidence type="ECO:0000256" key="9">
    <source>
        <dbReference type="ARBA" id="ARBA00023157"/>
    </source>
</evidence>
<comment type="similarity">
    <text evidence="2 11">Belongs to the WhiB family.</text>
</comment>